<reference evidence="2 3" key="1">
    <citation type="journal article" date="2009" name="BMC Genomics">
        <title>Complete genome sequence of the sugarcane nitrogen-fixing endophyte Gluconacetobacter diazotrophicus Pal5.</title>
        <authorList>
            <person name="Bertalan M."/>
            <person name="Albano R."/>
            <person name="Padua V."/>
            <person name="Rouws L."/>
            <person name="Rojas C."/>
            <person name="Hemerly A."/>
            <person name="Teixeira K."/>
            <person name="Schwab S."/>
            <person name="Araujo J."/>
            <person name="Oliveira A."/>
            <person name="Franca L."/>
            <person name="Magalhaes V."/>
            <person name="Alqueres S."/>
            <person name="Cardoso A."/>
            <person name="Almeida W."/>
            <person name="Loureiro M.M."/>
            <person name="Nogueira E."/>
            <person name="Cidade D."/>
            <person name="Oliveira D."/>
            <person name="Simao T."/>
            <person name="Macedo J."/>
            <person name="Valadao A."/>
            <person name="Dreschsel M."/>
            <person name="Freitas F."/>
            <person name="Vidal M."/>
            <person name="Guedes H."/>
            <person name="Rodrigues E."/>
            <person name="Meneses C."/>
            <person name="Brioso P."/>
            <person name="Pozzer L."/>
            <person name="Figueiredo D."/>
            <person name="Montano H."/>
            <person name="Junior J."/>
            <person name="Filho G."/>
            <person name="Flores V."/>
            <person name="Ferreira B."/>
            <person name="Branco A."/>
            <person name="Gonzalez P."/>
            <person name="Guillobel H."/>
            <person name="Lemos M."/>
            <person name="Seibel L."/>
            <person name="Macedo J."/>
            <person name="Alves-Ferreira M."/>
            <person name="Sachetto-Martins G."/>
            <person name="Coelho A."/>
            <person name="Santos E."/>
            <person name="Amaral G."/>
            <person name="Neves A."/>
            <person name="Pacheco A.B."/>
            <person name="Carvalho D."/>
            <person name="Lery L."/>
            <person name="Bisch P."/>
            <person name="Rossle S.C."/>
            <person name="Urmenyi T."/>
            <person name="Kruger W.V."/>
            <person name="Martins O."/>
            <person name="Baldani J.I."/>
            <person name="Ferreira P.C."/>
        </authorList>
    </citation>
    <scope>NUCLEOTIDE SEQUENCE [LARGE SCALE GENOMIC DNA]</scope>
    <source>
        <strain evidence="3">ATCC 49037 / DSM 5601 / CCUG 37298 / CIP 103539 / LMG 7603 / PAl5</strain>
    </source>
</reference>
<evidence type="ECO:0000313" key="3">
    <source>
        <dbReference type="Proteomes" id="UP000001176"/>
    </source>
</evidence>
<accession>A9HJH1</accession>
<sequence length="119" mass="12765">MVMRTMMFRVAIRKAALSLLGTGMALLAVGTTSAHAQHMVTDIEAGRLTLDALTAPPPPVRHIVYRRAVRTAPVHAYRTALASGTHGLGTHGLVRNVVYHPAHAASSGRHVAHKGRHRT</sequence>
<feature type="signal peptide" evidence="1">
    <location>
        <begin position="1"/>
        <end position="36"/>
    </location>
</feature>
<proteinExistence type="predicted"/>
<evidence type="ECO:0000256" key="1">
    <source>
        <dbReference type="SAM" id="SignalP"/>
    </source>
</evidence>
<dbReference type="Proteomes" id="UP000001176">
    <property type="component" value="Chromosome"/>
</dbReference>
<dbReference type="AlphaFoldDB" id="A9HJH1"/>
<organism evidence="2 3">
    <name type="scientific">Gluconacetobacter diazotrophicus (strain ATCC 49037 / DSM 5601 / CCUG 37298 / CIP 103539 / LMG 7603 / PAl5)</name>
    <dbReference type="NCBI Taxonomy" id="272568"/>
    <lineage>
        <taxon>Bacteria</taxon>
        <taxon>Pseudomonadati</taxon>
        <taxon>Pseudomonadota</taxon>
        <taxon>Alphaproteobacteria</taxon>
        <taxon>Acetobacterales</taxon>
        <taxon>Acetobacteraceae</taxon>
        <taxon>Gluconacetobacter</taxon>
    </lineage>
</organism>
<dbReference type="EMBL" id="AM889285">
    <property type="protein sequence ID" value="CAP55906.1"/>
    <property type="molecule type" value="Genomic_DNA"/>
</dbReference>
<keyword evidence="3" id="KW-1185">Reference proteome</keyword>
<protein>
    <submittedName>
        <fullName evidence="2">Uncharacterized protein</fullName>
    </submittedName>
</protein>
<gene>
    <name evidence="2" type="ordered locus">GDI1963</name>
</gene>
<feature type="chain" id="PRO_5002738447" evidence="1">
    <location>
        <begin position="37"/>
        <end position="119"/>
    </location>
</feature>
<name>A9HJH1_GLUDA</name>
<dbReference type="KEGG" id="gdi:GDI1963"/>
<evidence type="ECO:0000313" key="2">
    <source>
        <dbReference type="EMBL" id="CAP55906.1"/>
    </source>
</evidence>
<keyword evidence="1" id="KW-0732">Signal</keyword>